<dbReference type="EC" id="2.7.2.3" evidence="5 12"/>
<dbReference type="GO" id="GO:0006094">
    <property type="term" value="P:gluconeogenesis"/>
    <property type="evidence" value="ECO:0007669"/>
    <property type="project" value="TreeGrafter"/>
</dbReference>
<feature type="binding site" evidence="12 13">
    <location>
        <begin position="39"/>
        <end position="41"/>
    </location>
    <ligand>
        <name>substrate</name>
    </ligand>
</feature>
<dbReference type="Proteomes" id="UP000540989">
    <property type="component" value="Unassembled WGS sequence"/>
</dbReference>
<name>A0A7W8E213_9BACT</name>
<reference evidence="16 17" key="1">
    <citation type="submission" date="2020-08" db="EMBL/GenBank/DDBJ databases">
        <title>Genomic Encyclopedia of Type Strains, Phase IV (KMG-V): Genome sequencing to study the core and pangenomes of soil and plant-associated prokaryotes.</title>
        <authorList>
            <person name="Whitman W."/>
        </authorList>
    </citation>
    <scope>NUCLEOTIDE SEQUENCE [LARGE SCALE GENOMIC DNA]</scope>
    <source>
        <strain evidence="16 17">M8UP14</strain>
    </source>
</reference>
<comment type="catalytic activity">
    <reaction evidence="1 12 15">
        <text>(2R)-3-phosphoglycerate + ATP = (2R)-3-phospho-glyceroyl phosphate + ADP</text>
        <dbReference type="Rhea" id="RHEA:14801"/>
        <dbReference type="ChEBI" id="CHEBI:30616"/>
        <dbReference type="ChEBI" id="CHEBI:57604"/>
        <dbReference type="ChEBI" id="CHEBI:58272"/>
        <dbReference type="ChEBI" id="CHEBI:456216"/>
        <dbReference type="EC" id="2.7.2.3"/>
    </reaction>
</comment>
<sequence>MQYAANTSSTDIKYPDPIMPKLSIRDLDLKDKRVLIRVDFNVPLSPDGAILDDTRIRETLPTIEYALRHHAKVILCSHLGRPKGKPVVTMSLRPVVDHLRGLLDHVLDEDENVAFAPDCVGEVATEIAMNLESGQTLLLENLRFHAEEEKNDPAFAKQLANLCEIYVNDAFGSAHRAHASTEGITHFVKQSAAGLLMEKELTYMGKALTEPDKPFVAIIGGAKVSDKIGVIDNLLEKADAIIIGGGMAYTFLNVQGQSTGKSLVEADKLDIAKAALAKAKEKGVRFLLPTDHVLADKFSPEATTTIFSGDGAFPADLMALDIGPASIKLFADEIANARTIIWNGPMGVFEMPAFAHGTNAIAAAVAHNEEATTIVGGGDSVSAIHKSGFADRITHISTGGGASLEYLEGKTLPGVAALTDK</sequence>
<evidence type="ECO:0000256" key="11">
    <source>
        <dbReference type="ARBA" id="ARBA00023152"/>
    </source>
</evidence>
<proteinExistence type="inferred from homology"/>
<dbReference type="PANTHER" id="PTHR11406">
    <property type="entry name" value="PHOSPHOGLYCERATE KINASE"/>
    <property type="match status" value="1"/>
</dbReference>
<keyword evidence="10 12" id="KW-0067">ATP-binding</keyword>
<comment type="caution">
    <text evidence="16">The sequence shown here is derived from an EMBL/GenBank/DDBJ whole genome shotgun (WGS) entry which is preliminary data.</text>
</comment>
<dbReference type="HAMAP" id="MF_00145">
    <property type="entry name" value="Phosphoglyc_kinase"/>
    <property type="match status" value="1"/>
</dbReference>
<dbReference type="FunFam" id="3.40.50.1260:FF:000006">
    <property type="entry name" value="Phosphoglycerate kinase"/>
    <property type="match status" value="1"/>
</dbReference>
<evidence type="ECO:0000256" key="13">
    <source>
        <dbReference type="PIRSR" id="PIRSR000724-1"/>
    </source>
</evidence>
<evidence type="ECO:0000256" key="8">
    <source>
        <dbReference type="ARBA" id="ARBA00022741"/>
    </source>
</evidence>
<organism evidence="16 17">
    <name type="scientific">Granulicella aggregans</name>
    <dbReference type="NCBI Taxonomy" id="474949"/>
    <lineage>
        <taxon>Bacteria</taxon>
        <taxon>Pseudomonadati</taxon>
        <taxon>Acidobacteriota</taxon>
        <taxon>Terriglobia</taxon>
        <taxon>Terriglobales</taxon>
        <taxon>Acidobacteriaceae</taxon>
        <taxon>Granulicella</taxon>
    </lineage>
</organism>
<keyword evidence="12" id="KW-0963">Cytoplasm</keyword>
<feature type="binding site" evidence="13">
    <location>
        <position position="55"/>
    </location>
    <ligand>
        <name>(2R)-3-phosphoglycerate</name>
        <dbReference type="ChEBI" id="CHEBI:58272"/>
    </ligand>
</feature>
<dbReference type="GO" id="GO:0006096">
    <property type="term" value="P:glycolytic process"/>
    <property type="evidence" value="ECO:0007669"/>
    <property type="project" value="UniProtKB-UniRule"/>
</dbReference>
<keyword evidence="8 12" id="KW-0547">Nucleotide-binding</keyword>
<dbReference type="EMBL" id="JACHIP010000001">
    <property type="protein sequence ID" value="MBB5055699.1"/>
    <property type="molecule type" value="Genomic_DNA"/>
</dbReference>
<dbReference type="FunFam" id="3.40.50.1260:FF:000003">
    <property type="entry name" value="Phosphoglycerate kinase"/>
    <property type="match status" value="1"/>
</dbReference>
<feature type="binding site" evidence="12">
    <location>
        <position position="143"/>
    </location>
    <ligand>
        <name>substrate</name>
    </ligand>
</feature>
<feature type="binding site" evidence="12 14">
    <location>
        <begin position="377"/>
        <end position="380"/>
    </location>
    <ligand>
        <name>ATP</name>
        <dbReference type="ChEBI" id="CHEBI:30616"/>
    </ligand>
</feature>
<evidence type="ECO:0000313" key="16">
    <source>
        <dbReference type="EMBL" id="MBB5055699.1"/>
    </source>
</evidence>
<comment type="caution">
    <text evidence="12">Lacks conserved residue(s) required for the propagation of feature annotation.</text>
</comment>
<dbReference type="SUPFAM" id="SSF53748">
    <property type="entry name" value="Phosphoglycerate kinase"/>
    <property type="match status" value="1"/>
</dbReference>
<evidence type="ECO:0000256" key="10">
    <source>
        <dbReference type="ARBA" id="ARBA00022840"/>
    </source>
</evidence>
<feature type="binding site" evidence="12">
    <location>
        <position position="55"/>
    </location>
    <ligand>
        <name>substrate</name>
    </ligand>
</feature>
<feature type="binding site" evidence="12 13">
    <location>
        <begin position="78"/>
        <end position="81"/>
    </location>
    <ligand>
        <name>substrate</name>
    </ligand>
</feature>
<evidence type="ECO:0000256" key="7">
    <source>
        <dbReference type="ARBA" id="ARBA00022679"/>
    </source>
</evidence>
<dbReference type="InterPro" id="IPR015824">
    <property type="entry name" value="Phosphoglycerate_kinase_N"/>
</dbReference>
<keyword evidence="7 12" id="KW-0808">Transferase</keyword>
<dbReference type="InterPro" id="IPR015911">
    <property type="entry name" value="Phosphoglycerate_kinase_CS"/>
</dbReference>
<dbReference type="GO" id="GO:0005524">
    <property type="term" value="F:ATP binding"/>
    <property type="evidence" value="ECO:0007669"/>
    <property type="project" value="UniProtKB-KW"/>
</dbReference>
<feature type="binding site" evidence="12 14">
    <location>
        <position position="350"/>
    </location>
    <ligand>
        <name>ATP</name>
        <dbReference type="ChEBI" id="CHEBI:30616"/>
    </ligand>
</feature>
<keyword evidence="17" id="KW-1185">Reference proteome</keyword>
<comment type="pathway">
    <text evidence="2 12">Carbohydrate degradation; glycolysis; pyruvate from D-glyceraldehyde 3-phosphate: step 2/5.</text>
</comment>
<evidence type="ECO:0000256" key="9">
    <source>
        <dbReference type="ARBA" id="ARBA00022777"/>
    </source>
</evidence>
<dbReference type="Pfam" id="PF00162">
    <property type="entry name" value="PGK"/>
    <property type="match status" value="1"/>
</dbReference>
<dbReference type="InterPro" id="IPR036043">
    <property type="entry name" value="Phosphoglycerate_kinase_sf"/>
</dbReference>
<dbReference type="GO" id="GO:0005829">
    <property type="term" value="C:cytosol"/>
    <property type="evidence" value="ECO:0007669"/>
    <property type="project" value="UniProtKB-ARBA"/>
</dbReference>
<comment type="subcellular location">
    <subcellularLocation>
        <location evidence="12">Cytoplasm</location>
    </subcellularLocation>
</comment>
<evidence type="ECO:0000256" key="5">
    <source>
        <dbReference type="ARBA" id="ARBA00013061"/>
    </source>
</evidence>
<dbReference type="GO" id="GO:0043531">
    <property type="term" value="F:ADP binding"/>
    <property type="evidence" value="ECO:0007669"/>
    <property type="project" value="TreeGrafter"/>
</dbReference>
<dbReference type="UniPathway" id="UPA00109">
    <property type="reaction ID" value="UER00185"/>
</dbReference>
<evidence type="ECO:0000256" key="2">
    <source>
        <dbReference type="ARBA" id="ARBA00004838"/>
    </source>
</evidence>
<dbReference type="PANTHER" id="PTHR11406:SF23">
    <property type="entry name" value="PHOSPHOGLYCERATE KINASE 1, CHLOROPLASTIC-RELATED"/>
    <property type="match status" value="1"/>
</dbReference>
<feature type="binding site" evidence="12">
    <location>
        <position position="176"/>
    </location>
    <ligand>
        <name>substrate</name>
    </ligand>
</feature>
<comment type="subunit">
    <text evidence="4 12">Monomer.</text>
</comment>
<feature type="binding site" evidence="13">
    <location>
        <position position="143"/>
    </location>
    <ligand>
        <name>(2R)-3-phosphoglycerate</name>
        <dbReference type="ChEBI" id="CHEBI:58272"/>
    </ligand>
</feature>
<dbReference type="InterPro" id="IPR001576">
    <property type="entry name" value="Phosphoglycerate_kinase"/>
</dbReference>
<dbReference type="GO" id="GO:0004618">
    <property type="term" value="F:phosphoglycerate kinase activity"/>
    <property type="evidence" value="ECO:0007669"/>
    <property type="project" value="UniProtKB-UniRule"/>
</dbReference>
<evidence type="ECO:0000313" key="17">
    <source>
        <dbReference type="Proteomes" id="UP000540989"/>
    </source>
</evidence>
<dbReference type="Gene3D" id="3.40.50.1260">
    <property type="entry name" value="Phosphoglycerate kinase, N-terminal domain"/>
    <property type="match status" value="2"/>
</dbReference>
<dbReference type="PIRSF" id="PIRSF000724">
    <property type="entry name" value="Pgk"/>
    <property type="match status" value="1"/>
</dbReference>
<evidence type="ECO:0000256" key="14">
    <source>
        <dbReference type="PIRSR" id="PIRSR000724-2"/>
    </source>
</evidence>
<evidence type="ECO:0000256" key="3">
    <source>
        <dbReference type="ARBA" id="ARBA00008982"/>
    </source>
</evidence>
<dbReference type="PROSITE" id="PS00111">
    <property type="entry name" value="PGLYCERATE_KINASE"/>
    <property type="match status" value="1"/>
</dbReference>
<keyword evidence="11 12" id="KW-0324">Glycolysis</keyword>
<keyword evidence="9 12" id="KW-0418">Kinase</keyword>
<protein>
    <recommendedName>
        <fullName evidence="6 12">Phosphoglycerate kinase</fullName>
        <ecNumber evidence="5 12">2.7.2.3</ecNumber>
    </recommendedName>
</protein>
<dbReference type="CDD" id="cd00318">
    <property type="entry name" value="Phosphoglycerate_kinase"/>
    <property type="match status" value="1"/>
</dbReference>
<dbReference type="AlphaFoldDB" id="A0A7W8E213"/>
<evidence type="ECO:0000256" key="1">
    <source>
        <dbReference type="ARBA" id="ARBA00000642"/>
    </source>
</evidence>
<accession>A0A7W8E213</accession>
<comment type="similarity">
    <text evidence="3 12 15">Belongs to the phosphoglycerate kinase family.</text>
</comment>
<evidence type="ECO:0000256" key="4">
    <source>
        <dbReference type="ARBA" id="ARBA00011245"/>
    </source>
</evidence>
<evidence type="ECO:0000256" key="12">
    <source>
        <dbReference type="HAMAP-Rule" id="MF_00145"/>
    </source>
</evidence>
<evidence type="ECO:0000256" key="15">
    <source>
        <dbReference type="RuleBase" id="RU000532"/>
    </source>
</evidence>
<gene>
    <name evidence="12" type="primary">pgk</name>
    <name evidence="16" type="ORF">HDF16_000368</name>
</gene>
<evidence type="ECO:0000256" key="6">
    <source>
        <dbReference type="ARBA" id="ARBA00016471"/>
    </source>
</evidence>
<feature type="binding site" evidence="13">
    <location>
        <position position="176"/>
    </location>
    <ligand>
        <name>(2R)-3-phosphoglycerate</name>
        <dbReference type="ChEBI" id="CHEBI:58272"/>
    </ligand>
</feature>
<dbReference type="PRINTS" id="PR00477">
    <property type="entry name" value="PHGLYCKINASE"/>
</dbReference>
<feature type="binding site" evidence="12 14">
    <location>
        <position position="227"/>
    </location>
    <ligand>
        <name>ATP</name>
        <dbReference type="ChEBI" id="CHEBI:30616"/>
    </ligand>
</feature>